<evidence type="ECO:0000256" key="3">
    <source>
        <dbReference type="ARBA" id="ARBA00022989"/>
    </source>
</evidence>
<dbReference type="Gene3D" id="1.20.1070.10">
    <property type="entry name" value="Rhodopsin 7-helix transmembrane proteins"/>
    <property type="match status" value="1"/>
</dbReference>
<sequence>MNNSSLESSYACGLPEDFPPSLNIPPAINYIQAGIALVTGIIGLLLNIFILFIIIKYRSLRQRLMYIAIQISIVEIAYSLLVPPAIFISGIAREWLLGEAMCNILGIVNDGFAYFRFMMTFILTLDRFVSVFFPFVYERNSKKILIILLIMVYFTTFLRVILPLKGVMGCYTYVPTNKICTAYSDCSTGCYYFVLASVVTIVLIGAIIPFCMYMILFYKAYKVRKISSQAVTTHSPSPSFSSIATVQVNMSTIKGSLPRGRESSICEHDLEKSRKSISGDENFQVTLTMFILLMSVIGCTSPAFVLYIVQFISLHNNSAFFIVIMLLGRTSFNSIPIFDAIAIMRDKQFRSSAKTFLGTLRKCI</sequence>
<keyword evidence="4" id="KW-0297">G-protein coupled receptor</keyword>
<evidence type="ECO:0000256" key="1">
    <source>
        <dbReference type="ARBA" id="ARBA00004141"/>
    </source>
</evidence>
<dbReference type="InterPro" id="IPR017452">
    <property type="entry name" value="GPCR_Rhodpsn_7TM"/>
</dbReference>
<evidence type="ECO:0000256" key="2">
    <source>
        <dbReference type="ARBA" id="ARBA00022692"/>
    </source>
</evidence>
<evidence type="ECO:0000256" key="8">
    <source>
        <dbReference type="SAM" id="Phobius"/>
    </source>
</evidence>
<feature type="transmembrane region" description="Helical" evidence="8">
    <location>
        <begin position="67"/>
        <end position="92"/>
    </location>
</feature>
<feature type="transmembrane region" description="Helical" evidence="8">
    <location>
        <begin position="112"/>
        <end position="137"/>
    </location>
</feature>
<feature type="transmembrane region" description="Helical" evidence="8">
    <location>
        <begin position="30"/>
        <end position="55"/>
    </location>
</feature>
<evidence type="ECO:0000313" key="10">
    <source>
        <dbReference type="EnsemblMetazoa" id="XP_019850342.1"/>
    </source>
</evidence>
<evidence type="ECO:0000256" key="7">
    <source>
        <dbReference type="ARBA" id="ARBA00023224"/>
    </source>
</evidence>
<dbReference type="SUPFAM" id="SSF81321">
    <property type="entry name" value="Family A G protein-coupled receptor-like"/>
    <property type="match status" value="1"/>
</dbReference>
<evidence type="ECO:0000313" key="11">
    <source>
        <dbReference type="Proteomes" id="UP000007879"/>
    </source>
</evidence>
<keyword evidence="6" id="KW-0675">Receptor</keyword>
<dbReference type="GO" id="GO:0004930">
    <property type="term" value="F:G protein-coupled receptor activity"/>
    <property type="evidence" value="ECO:0007669"/>
    <property type="project" value="UniProtKB-KW"/>
</dbReference>
<dbReference type="PANTHER" id="PTHR24240">
    <property type="entry name" value="OPSIN"/>
    <property type="match status" value="1"/>
</dbReference>
<accession>A0AAN0J0S0</accession>
<keyword evidence="11" id="KW-1185">Reference proteome</keyword>
<dbReference type="InterPro" id="IPR050125">
    <property type="entry name" value="GPCR_opsins"/>
</dbReference>
<reference evidence="11" key="1">
    <citation type="journal article" date="2010" name="Nature">
        <title>The Amphimedon queenslandica genome and the evolution of animal complexity.</title>
        <authorList>
            <person name="Srivastava M."/>
            <person name="Simakov O."/>
            <person name="Chapman J."/>
            <person name="Fahey B."/>
            <person name="Gauthier M.E."/>
            <person name="Mitros T."/>
            <person name="Richards G.S."/>
            <person name="Conaco C."/>
            <person name="Dacre M."/>
            <person name="Hellsten U."/>
            <person name="Larroux C."/>
            <person name="Putnam N.H."/>
            <person name="Stanke M."/>
            <person name="Adamska M."/>
            <person name="Darling A."/>
            <person name="Degnan S.M."/>
            <person name="Oakley T.H."/>
            <person name="Plachetzki D.C."/>
            <person name="Zhai Y."/>
            <person name="Adamski M."/>
            <person name="Calcino A."/>
            <person name="Cummins S.F."/>
            <person name="Goodstein D.M."/>
            <person name="Harris C."/>
            <person name="Jackson D.J."/>
            <person name="Leys S.P."/>
            <person name="Shu S."/>
            <person name="Woodcroft B.J."/>
            <person name="Vervoort M."/>
            <person name="Kosik K.S."/>
            <person name="Manning G."/>
            <person name="Degnan B.M."/>
            <person name="Rokhsar D.S."/>
        </authorList>
    </citation>
    <scope>NUCLEOTIDE SEQUENCE [LARGE SCALE GENOMIC DNA]</scope>
</reference>
<proteinExistence type="predicted"/>
<feature type="domain" description="G-protein coupled receptors family 1 profile" evidence="9">
    <location>
        <begin position="46"/>
        <end position="339"/>
    </location>
</feature>
<dbReference type="GO" id="GO:0016020">
    <property type="term" value="C:membrane"/>
    <property type="evidence" value="ECO:0007669"/>
    <property type="project" value="UniProtKB-SubCell"/>
</dbReference>
<evidence type="ECO:0000256" key="6">
    <source>
        <dbReference type="ARBA" id="ARBA00023170"/>
    </source>
</evidence>
<dbReference type="EnsemblMetazoa" id="XM_019994783.1">
    <property type="protein sequence ID" value="XP_019850342.1"/>
    <property type="gene ID" value="LOC105312208"/>
</dbReference>
<feature type="transmembrane region" description="Helical" evidence="8">
    <location>
        <begin position="320"/>
        <end position="344"/>
    </location>
</feature>
<feature type="transmembrane region" description="Helical" evidence="8">
    <location>
        <begin position="191"/>
        <end position="218"/>
    </location>
</feature>
<comment type="subcellular location">
    <subcellularLocation>
        <location evidence="1">Membrane</location>
        <topology evidence="1">Multi-pass membrane protein</topology>
    </subcellularLocation>
</comment>
<name>A0AAN0J0S0_AMPQE</name>
<evidence type="ECO:0000256" key="4">
    <source>
        <dbReference type="ARBA" id="ARBA00023040"/>
    </source>
</evidence>
<keyword evidence="5 8" id="KW-0472">Membrane</keyword>
<feature type="transmembrane region" description="Helical" evidence="8">
    <location>
        <begin position="283"/>
        <end position="308"/>
    </location>
</feature>
<dbReference type="AlphaFoldDB" id="A0AAN0J0S0"/>
<dbReference type="InterPro" id="IPR000276">
    <property type="entry name" value="GPCR_Rhodpsn"/>
</dbReference>
<organism evidence="10 11">
    <name type="scientific">Amphimedon queenslandica</name>
    <name type="common">Sponge</name>
    <dbReference type="NCBI Taxonomy" id="400682"/>
    <lineage>
        <taxon>Eukaryota</taxon>
        <taxon>Metazoa</taxon>
        <taxon>Porifera</taxon>
        <taxon>Demospongiae</taxon>
        <taxon>Heteroscleromorpha</taxon>
        <taxon>Haplosclerida</taxon>
        <taxon>Niphatidae</taxon>
        <taxon>Amphimedon</taxon>
    </lineage>
</organism>
<dbReference type="Proteomes" id="UP000007879">
    <property type="component" value="Unassembled WGS sequence"/>
</dbReference>
<dbReference type="PROSITE" id="PS50262">
    <property type="entry name" value="G_PROTEIN_RECEP_F1_2"/>
    <property type="match status" value="1"/>
</dbReference>
<gene>
    <name evidence="10" type="primary">105312208</name>
</gene>
<keyword evidence="3 8" id="KW-1133">Transmembrane helix</keyword>
<protein>
    <recommendedName>
        <fullName evidence="9">G-protein coupled receptors family 1 profile domain-containing protein</fullName>
    </recommendedName>
</protein>
<keyword evidence="2 8" id="KW-0812">Transmembrane</keyword>
<dbReference type="Pfam" id="PF00001">
    <property type="entry name" value="7tm_1"/>
    <property type="match status" value="1"/>
</dbReference>
<reference evidence="10" key="2">
    <citation type="submission" date="2024-06" db="UniProtKB">
        <authorList>
            <consortium name="EnsemblMetazoa"/>
        </authorList>
    </citation>
    <scope>IDENTIFICATION</scope>
</reference>
<evidence type="ECO:0000259" key="9">
    <source>
        <dbReference type="PROSITE" id="PS50262"/>
    </source>
</evidence>
<keyword evidence="7" id="KW-0807">Transducer</keyword>
<evidence type="ECO:0000256" key="5">
    <source>
        <dbReference type="ARBA" id="ARBA00023136"/>
    </source>
</evidence>
<feature type="transmembrane region" description="Helical" evidence="8">
    <location>
        <begin position="144"/>
        <end position="162"/>
    </location>
</feature>